<protein>
    <submittedName>
        <fullName evidence="1">Uncharacterized protein</fullName>
    </submittedName>
</protein>
<name>A0ACC0AG17_CATRO</name>
<dbReference type="EMBL" id="CM044706">
    <property type="protein sequence ID" value="KAI5659225.1"/>
    <property type="molecule type" value="Genomic_DNA"/>
</dbReference>
<evidence type="ECO:0000313" key="2">
    <source>
        <dbReference type="Proteomes" id="UP001060085"/>
    </source>
</evidence>
<organism evidence="1 2">
    <name type="scientific">Catharanthus roseus</name>
    <name type="common">Madagascar periwinkle</name>
    <name type="synonym">Vinca rosea</name>
    <dbReference type="NCBI Taxonomy" id="4058"/>
    <lineage>
        <taxon>Eukaryota</taxon>
        <taxon>Viridiplantae</taxon>
        <taxon>Streptophyta</taxon>
        <taxon>Embryophyta</taxon>
        <taxon>Tracheophyta</taxon>
        <taxon>Spermatophyta</taxon>
        <taxon>Magnoliopsida</taxon>
        <taxon>eudicotyledons</taxon>
        <taxon>Gunneridae</taxon>
        <taxon>Pentapetalae</taxon>
        <taxon>asterids</taxon>
        <taxon>lamiids</taxon>
        <taxon>Gentianales</taxon>
        <taxon>Apocynaceae</taxon>
        <taxon>Rauvolfioideae</taxon>
        <taxon>Vinceae</taxon>
        <taxon>Catharanthinae</taxon>
        <taxon>Catharanthus</taxon>
    </lineage>
</organism>
<evidence type="ECO:0000313" key="1">
    <source>
        <dbReference type="EMBL" id="KAI5659225.1"/>
    </source>
</evidence>
<reference evidence="2" key="1">
    <citation type="journal article" date="2023" name="Nat. Plants">
        <title>Single-cell RNA sequencing provides a high-resolution roadmap for understanding the multicellular compartmentation of specialized metabolism.</title>
        <authorList>
            <person name="Sun S."/>
            <person name="Shen X."/>
            <person name="Li Y."/>
            <person name="Li Y."/>
            <person name="Wang S."/>
            <person name="Li R."/>
            <person name="Zhang H."/>
            <person name="Shen G."/>
            <person name="Guo B."/>
            <person name="Wei J."/>
            <person name="Xu J."/>
            <person name="St-Pierre B."/>
            <person name="Chen S."/>
            <person name="Sun C."/>
        </authorList>
    </citation>
    <scope>NUCLEOTIDE SEQUENCE [LARGE SCALE GENOMIC DNA]</scope>
</reference>
<accession>A0ACC0AG17</accession>
<comment type="caution">
    <text evidence="1">The sequence shown here is derived from an EMBL/GenBank/DDBJ whole genome shotgun (WGS) entry which is preliminary data.</text>
</comment>
<dbReference type="Proteomes" id="UP001060085">
    <property type="component" value="Linkage Group LG06"/>
</dbReference>
<sequence>MIFFIEFSIAWVWKWTPEVDYTQQNLPCLKGVTHSRFWDKLIKINPDTNQIHGQNILDEIHMKNDKYHTMKEKGEIKEINPFHHIATKLKLQKEVITKEDLIRSYMEELKKDLVKNLIEDNKLDVSMTGSSNEDCLAGESQDPNMEEISEEDIDRMARDIEEQARKENFQKNCII</sequence>
<proteinExistence type="predicted"/>
<gene>
    <name evidence="1" type="ORF">M9H77_28018</name>
</gene>
<keyword evidence="2" id="KW-1185">Reference proteome</keyword>